<feature type="transmembrane region" description="Helical" evidence="1">
    <location>
        <begin position="109"/>
        <end position="134"/>
    </location>
</feature>
<accession>A0A1J5U5U4</accession>
<dbReference type="EMBL" id="MLJW01000001">
    <property type="protein sequence ID" value="OIR19654.1"/>
    <property type="molecule type" value="Genomic_DNA"/>
</dbReference>
<evidence type="ECO:0000256" key="1">
    <source>
        <dbReference type="SAM" id="Phobius"/>
    </source>
</evidence>
<dbReference type="AlphaFoldDB" id="A0A1J5U5U4"/>
<feature type="transmembrane region" description="Helical" evidence="1">
    <location>
        <begin position="243"/>
        <end position="266"/>
    </location>
</feature>
<sequence length="293" mass="31139">MLNRLAAFVIAVLLLPPSALTIAGMEWDAPAPVEGSVWLPALFSMLAVIAFCILLDALIFHRTRHSLLRSQHGYLLWSSLAGALTGTLFAYLNLFAATWATPAGSPAQALLLAALCGLILLPAVLIARLWLAGLPGLVRLSARRIACPALPPEPAAKLLLLAALAGLSGGTIWPGHLAWLFWPSPLLLLAALQLLWHESTVFSGLVHGNWSRVLLGALAGILAGGVALASYRLGGGTIYLSVNIWQLIAGMAVSGLLCLQIGDIVAEHWRGRKRAEPIKKKPFPVPIVTKKEP</sequence>
<gene>
    <name evidence="2" type="ORF">GALL_05360</name>
</gene>
<organism evidence="2">
    <name type="scientific">mine drainage metagenome</name>
    <dbReference type="NCBI Taxonomy" id="410659"/>
    <lineage>
        <taxon>unclassified sequences</taxon>
        <taxon>metagenomes</taxon>
        <taxon>ecological metagenomes</taxon>
    </lineage>
</organism>
<evidence type="ECO:0000313" key="2">
    <source>
        <dbReference type="EMBL" id="OIR19654.1"/>
    </source>
</evidence>
<feature type="transmembrane region" description="Helical" evidence="1">
    <location>
        <begin position="73"/>
        <end position="97"/>
    </location>
</feature>
<keyword evidence="1" id="KW-0472">Membrane</keyword>
<feature type="transmembrane region" description="Helical" evidence="1">
    <location>
        <begin position="209"/>
        <end position="231"/>
    </location>
</feature>
<feature type="transmembrane region" description="Helical" evidence="1">
    <location>
        <begin position="179"/>
        <end position="197"/>
    </location>
</feature>
<reference evidence="2" key="1">
    <citation type="submission" date="2016-10" db="EMBL/GenBank/DDBJ databases">
        <title>Sequence of Gallionella enrichment culture.</title>
        <authorList>
            <person name="Poehlein A."/>
            <person name="Muehling M."/>
            <person name="Daniel R."/>
        </authorList>
    </citation>
    <scope>NUCLEOTIDE SEQUENCE</scope>
</reference>
<feature type="transmembrane region" description="Helical" evidence="1">
    <location>
        <begin position="155"/>
        <end position="173"/>
    </location>
</feature>
<proteinExistence type="predicted"/>
<keyword evidence="1" id="KW-0812">Transmembrane</keyword>
<feature type="transmembrane region" description="Helical" evidence="1">
    <location>
        <begin position="37"/>
        <end position="61"/>
    </location>
</feature>
<comment type="caution">
    <text evidence="2">The sequence shown here is derived from an EMBL/GenBank/DDBJ whole genome shotgun (WGS) entry which is preliminary data.</text>
</comment>
<keyword evidence="1" id="KW-1133">Transmembrane helix</keyword>
<name>A0A1J5U5U4_9ZZZZ</name>
<protein>
    <submittedName>
        <fullName evidence="2">Uncharacterized protein</fullName>
    </submittedName>
</protein>